<dbReference type="Gene3D" id="3.40.30.10">
    <property type="entry name" value="Glutaredoxin"/>
    <property type="match status" value="1"/>
</dbReference>
<dbReference type="InterPro" id="IPR013766">
    <property type="entry name" value="Thioredoxin_domain"/>
</dbReference>
<gene>
    <name evidence="7" type="ORF">DFJ64_3551</name>
</gene>
<proteinExistence type="inferred from homology"/>
<organism evidence="7 8">
    <name type="scientific">Thermasporomyces composti</name>
    <dbReference type="NCBI Taxonomy" id="696763"/>
    <lineage>
        <taxon>Bacteria</taxon>
        <taxon>Bacillati</taxon>
        <taxon>Actinomycetota</taxon>
        <taxon>Actinomycetes</taxon>
        <taxon>Propionibacteriales</taxon>
        <taxon>Nocardioidaceae</taxon>
        <taxon>Thermasporomyces</taxon>
    </lineage>
</organism>
<evidence type="ECO:0000313" key="7">
    <source>
        <dbReference type="EMBL" id="REF38081.1"/>
    </source>
</evidence>
<evidence type="ECO:0000256" key="4">
    <source>
        <dbReference type="ARBA" id="ARBA00023157"/>
    </source>
</evidence>
<sequence>MPALEVGRVDRSRVARSARHTGRMSDEVVEHIRGALDAPVTVLEYGDYECPYCAAAAPVLRELVEMSDGVVRLVFRNFPLFETHPHALTAALAVESTQLSGVFWEMHDLLFKRQHRLDDAALRGYADAVGADPDLAVGEPAQRFVPKVRSDYAAGVRQGVRGTPTLFVNDEPYADRVELRALQRATGLSRSLRRRPWWRR</sequence>
<keyword evidence="5" id="KW-0676">Redox-active center</keyword>
<dbReference type="PANTHER" id="PTHR13887:SF14">
    <property type="entry name" value="DISULFIDE BOND FORMATION PROTEIN D"/>
    <property type="match status" value="1"/>
</dbReference>
<evidence type="ECO:0000259" key="6">
    <source>
        <dbReference type="PROSITE" id="PS51352"/>
    </source>
</evidence>
<feature type="domain" description="Thioredoxin" evidence="6">
    <location>
        <begin position="1"/>
        <end position="165"/>
    </location>
</feature>
<keyword evidence="2" id="KW-0732">Signal</keyword>
<evidence type="ECO:0000313" key="8">
    <source>
        <dbReference type="Proteomes" id="UP000256485"/>
    </source>
</evidence>
<dbReference type="PROSITE" id="PS51352">
    <property type="entry name" value="THIOREDOXIN_2"/>
    <property type="match status" value="1"/>
</dbReference>
<comment type="caution">
    <text evidence="7">The sequence shown here is derived from an EMBL/GenBank/DDBJ whole genome shotgun (WGS) entry which is preliminary data.</text>
</comment>
<dbReference type="GO" id="GO:0016491">
    <property type="term" value="F:oxidoreductase activity"/>
    <property type="evidence" value="ECO:0007669"/>
    <property type="project" value="UniProtKB-KW"/>
</dbReference>
<dbReference type="PANTHER" id="PTHR13887">
    <property type="entry name" value="GLUTATHIONE S-TRANSFERASE KAPPA"/>
    <property type="match status" value="1"/>
</dbReference>
<name>A0A3D9VL21_THECX</name>
<evidence type="ECO:0000256" key="2">
    <source>
        <dbReference type="ARBA" id="ARBA00022729"/>
    </source>
</evidence>
<dbReference type="InterPro" id="IPR036249">
    <property type="entry name" value="Thioredoxin-like_sf"/>
</dbReference>
<dbReference type="RefSeq" id="WP_211310657.1">
    <property type="nucleotide sequence ID" value="NZ_QTUC01000001.1"/>
</dbReference>
<dbReference type="EMBL" id="QTUC01000001">
    <property type="protein sequence ID" value="REF38081.1"/>
    <property type="molecule type" value="Genomic_DNA"/>
</dbReference>
<reference evidence="7 8" key="1">
    <citation type="submission" date="2018-08" db="EMBL/GenBank/DDBJ databases">
        <title>Sequencing the genomes of 1000 actinobacteria strains.</title>
        <authorList>
            <person name="Klenk H.-P."/>
        </authorList>
    </citation>
    <scope>NUCLEOTIDE SEQUENCE [LARGE SCALE GENOMIC DNA]</scope>
    <source>
        <strain evidence="7 8">DSM 22891</strain>
    </source>
</reference>
<keyword evidence="4" id="KW-1015">Disulfide bond</keyword>
<keyword evidence="3" id="KW-0560">Oxidoreductase</keyword>
<evidence type="ECO:0000256" key="3">
    <source>
        <dbReference type="ARBA" id="ARBA00023002"/>
    </source>
</evidence>
<dbReference type="AlphaFoldDB" id="A0A3D9VL21"/>
<comment type="similarity">
    <text evidence="1">Belongs to the thioredoxin family. DsbA subfamily.</text>
</comment>
<protein>
    <submittedName>
        <fullName evidence="7">Thioredoxin-like protein</fullName>
    </submittedName>
</protein>
<dbReference type="SUPFAM" id="SSF52833">
    <property type="entry name" value="Thioredoxin-like"/>
    <property type="match status" value="1"/>
</dbReference>
<dbReference type="Proteomes" id="UP000256485">
    <property type="component" value="Unassembled WGS sequence"/>
</dbReference>
<accession>A0A3D9VL21</accession>
<evidence type="ECO:0000256" key="5">
    <source>
        <dbReference type="ARBA" id="ARBA00023284"/>
    </source>
</evidence>
<evidence type="ECO:0000256" key="1">
    <source>
        <dbReference type="ARBA" id="ARBA00005791"/>
    </source>
</evidence>
<dbReference type="InterPro" id="IPR012336">
    <property type="entry name" value="Thioredoxin-like_fold"/>
</dbReference>
<keyword evidence="8" id="KW-1185">Reference proteome</keyword>
<dbReference type="Pfam" id="PF13462">
    <property type="entry name" value="Thioredoxin_4"/>
    <property type="match status" value="1"/>
</dbReference>